<keyword evidence="3" id="KW-1185">Reference proteome</keyword>
<dbReference type="InParanoid" id="T0PVY9"/>
<dbReference type="VEuPathDB" id="FungiDB:SDRG_16919"/>
<sequence>MAPTPRSPTAHFQRFTPYSPKRPSLVEHELYVEAHSRGSDSIATDPVTFDEQFHLQLRLDDDEVATRYEPLTPRVSDEWSDDEVNMFLNLYLDTRRAAA</sequence>
<reference evidence="2 3" key="1">
    <citation type="submission" date="2012-04" db="EMBL/GenBank/DDBJ databases">
        <title>The Genome Sequence of Saprolegnia declina VS20.</title>
        <authorList>
            <consortium name="The Broad Institute Genome Sequencing Platform"/>
            <person name="Russ C."/>
            <person name="Nusbaum C."/>
            <person name="Tyler B."/>
            <person name="van West P."/>
            <person name="Dieguez-Uribeondo J."/>
            <person name="de Bruijn I."/>
            <person name="Tripathy S."/>
            <person name="Jiang R."/>
            <person name="Young S.K."/>
            <person name="Zeng Q."/>
            <person name="Gargeya S."/>
            <person name="Fitzgerald M."/>
            <person name="Haas B."/>
            <person name="Abouelleil A."/>
            <person name="Alvarado L."/>
            <person name="Arachchi H.M."/>
            <person name="Berlin A."/>
            <person name="Chapman S.B."/>
            <person name="Goldberg J."/>
            <person name="Griggs A."/>
            <person name="Gujja S."/>
            <person name="Hansen M."/>
            <person name="Howarth C."/>
            <person name="Imamovic A."/>
            <person name="Larimer J."/>
            <person name="McCowen C."/>
            <person name="Montmayeur A."/>
            <person name="Murphy C."/>
            <person name="Neiman D."/>
            <person name="Pearson M."/>
            <person name="Priest M."/>
            <person name="Roberts A."/>
            <person name="Saif S."/>
            <person name="Shea T."/>
            <person name="Sisk P."/>
            <person name="Sykes S."/>
            <person name="Wortman J."/>
            <person name="Nusbaum C."/>
            <person name="Birren B."/>
        </authorList>
    </citation>
    <scope>NUCLEOTIDE SEQUENCE [LARGE SCALE GENOMIC DNA]</scope>
    <source>
        <strain evidence="2 3">VS20</strain>
    </source>
</reference>
<accession>T0PVY9</accession>
<feature type="region of interest" description="Disordered" evidence="1">
    <location>
        <begin position="1"/>
        <end position="20"/>
    </location>
</feature>
<organism evidence="2 3">
    <name type="scientific">Saprolegnia diclina (strain VS20)</name>
    <dbReference type="NCBI Taxonomy" id="1156394"/>
    <lineage>
        <taxon>Eukaryota</taxon>
        <taxon>Sar</taxon>
        <taxon>Stramenopiles</taxon>
        <taxon>Oomycota</taxon>
        <taxon>Saprolegniomycetes</taxon>
        <taxon>Saprolegniales</taxon>
        <taxon>Saprolegniaceae</taxon>
        <taxon>Saprolegnia</taxon>
    </lineage>
</organism>
<protein>
    <submittedName>
        <fullName evidence="2">Uncharacterized protein</fullName>
    </submittedName>
</protein>
<evidence type="ECO:0000313" key="2">
    <source>
        <dbReference type="EMBL" id="EQC25195.1"/>
    </source>
</evidence>
<dbReference type="AlphaFoldDB" id="T0PVY9"/>
<gene>
    <name evidence="2" type="ORF">SDRG_16919</name>
</gene>
<evidence type="ECO:0000313" key="3">
    <source>
        <dbReference type="Proteomes" id="UP000030762"/>
    </source>
</evidence>
<evidence type="ECO:0000256" key="1">
    <source>
        <dbReference type="SAM" id="MobiDB-lite"/>
    </source>
</evidence>
<dbReference type="Proteomes" id="UP000030762">
    <property type="component" value="Unassembled WGS sequence"/>
</dbReference>
<proteinExistence type="predicted"/>
<name>T0PVY9_SAPDV</name>
<dbReference type="RefSeq" id="XP_008621366.1">
    <property type="nucleotide sequence ID" value="XM_008623144.1"/>
</dbReference>
<dbReference type="OMA" id="TFDEQFH"/>
<dbReference type="EMBL" id="JH767294">
    <property type="protein sequence ID" value="EQC25195.1"/>
    <property type="molecule type" value="Genomic_DNA"/>
</dbReference>
<dbReference type="OrthoDB" id="66132at2759"/>
<dbReference type="GeneID" id="19957646"/>